<accession>A0A372MG09</accession>
<proteinExistence type="predicted"/>
<evidence type="ECO:0000313" key="2">
    <source>
        <dbReference type="Proteomes" id="UP000264002"/>
    </source>
</evidence>
<gene>
    <name evidence="1" type="ORF">DYP60_10055</name>
</gene>
<organism evidence="1 2">
    <name type="scientific">Sphaerochaeta halotolerans</name>
    <dbReference type="NCBI Taxonomy" id="2293840"/>
    <lineage>
        <taxon>Bacteria</taxon>
        <taxon>Pseudomonadati</taxon>
        <taxon>Spirochaetota</taxon>
        <taxon>Spirochaetia</taxon>
        <taxon>Spirochaetales</taxon>
        <taxon>Sphaerochaetaceae</taxon>
        <taxon>Sphaerochaeta</taxon>
    </lineage>
</organism>
<sequence length="382" mass="43085">MAYEIAQRFPNEILYQEEGPFVSLYQPTHKRFPENKQDPIVFKNLLRTIKKSLSQKYEKDVINVIMEPFYELEEDAPFWNNTSQGIAVLASKNKCIVYNLQIPVMEFATVADSFHIKPLIKAFQSTESYQLLGLSSNNFALFQGDRNGFSEITLPADTPRTLEEVLGEQLTDSYLSHGSYGGTGSHTMYHGHGDPKQERDTDSEKYFRYVDRFVLDHYSKPSKLPLIVVSLPEFFSLFKSISNNPYVLDDGIENSYDSLDRDTLKAKALEIIKPINLKKIQEVIESYKIAEADNLGSSDIKAVANAASNSRIETLLIEESKIVPGKINHATGEVEYGAIGDPELDDLLDDIAELTLMRKGEVLIVPQDMMPSTTGVAAIFRY</sequence>
<dbReference type="Pfam" id="PF18845">
    <property type="entry name" value="baeRF_family3"/>
    <property type="match status" value="1"/>
</dbReference>
<reference evidence="2" key="1">
    <citation type="submission" date="2018-08" db="EMBL/GenBank/DDBJ databases">
        <authorList>
            <person name="Grouzdev D.S."/>
            <person name="Krutkina M.S."/>
        </authorList>
    </citation>
    <scope>NUCLEOTIDE SEQUENCE [LARGE SCALE GENOMIC DNA]</scope>
    <source>
        <strain evidence="2">4-11</strain>
    </source>
</reference>
<dbReference type="Proteomes" id="UP000264002">
    <property type="component" value="Unassembled WGS sequence"/>
</dbReference>
<evidence type="ECO:0000313" key="1">
    <source>
        <dbReference type="EMBL" id="RFU94308.1"/>
    </source>
</evidence>
<keyword evidence="2" id="KW-1185">Reference proteome</keyword>
<dbReference type="InterPro" id="IPR041289">
    <property type="entry name" value="Bact_RF_family3"/>
</dbReference>
<comment type="caution">
    <text evidence="1">The sequence shown here is derived from an EMBL/GenBank/DDBJ whole genome shotgun (WGS) entry which is preliminary data.</text>
</comment>
<dbReference type="EMBL" id="QUWK01000010">
    <property type="protein sequence ID" value="RFU94308.1"/>
    <property type="molecule type" value="Genomic_DNA"/>
</dbReference>
<dbReference type="AlphaFoldDB" id="A0A372MG09"/>
<reference evidence="1 2" key="2">
    <citation type="submission" date="2018-09" db="EMBL/GenBank/DDBJ databases">
        <title>Genome of Sphaerochaeta halotolerans strain 4-11.</title>
        <authorList>
            <person name="Nazina T.N."/>
            <person name="Sokolova D.S."/>
        </authorList>
    </citation>
    <scope>NUCLEOTIDE SEQUENCE [LARGE SCALE GENOMIC DNA]</scope>
    <source>
        <strain evidence="1 2">4-11</strain>
    </source>
</reference>
<protein>
    <submittedName>
        <fullName evidence="1">Uncharacterized protein</fullName>
    </submittedName>
</protein>
<dbReference type="OrthoDB" id="4393931at2"/>
<dbReference type="RefSeq" id="WP_117330876.1">
    <property type="nucleotide sequence ID" value="NZ_QUWK01000010.1"/>
</dbReference>
<name>A0A372MG09_9SPIR</name>